<organism evidence="2 3">
    <name type="scientific">Skermanella aerolata</name>
    <dbReference type="NCBI Taxonomy" id="393310"/>
    <lineage>
        <taxon>Bacteria</taxon>
        <taxon>Pseudomonadati</taxon>
        <taxon>Pseudomonadota</taxon>
        <taxon>Alphaproteobacteria</taxon>
        <taxon>Rhodospirillales</taxon>
        <taxon>Azospirillaceae</taxon>
        <taxon>Skermanella</taxon>
    </lineage>
</organism>
<comment type="caution">
    <text evidence="2">The sequence shown here is derived from an EMBL/GenBank/DDBJ whole genome shotgun (WGS) entry which is preliminary data.</text>
</comment>
<feature type="compositionally biased region" description="Low complexity" evidence="1">
    <location>
        <begin position="180"/>
        <end position="198"/>
    </location>
</feature>
<dbReference type="RefSeq" id="WP_044434709.1">
    <property type="nucleotide sequence ID" value="NZ_BJYZ01000034.1"/>
</dbReference>
<feature type="region of interest" description="Disordered" evidence="1">
    <location>
        <begin position="122"/>
        <end position="198"/>
    </location>
</feature>
<evidence type="ECO:0000256" key="1">
    <source>
        <dbReference type="SAM" id="MobiDB-lite"/>
    </source>
</evidence>
<protein>
    <submittedName>
        <fullName evidence="2">Uncharacterized protein</fullName>
    </submittedName>
</protein>
<evidence type="ECO:0000313" key="2">
    <source>
        <dbReference type="EMBL" id="GEO42022.1"/>
    </source>
</evidence>
<name>A0A512DZZ5_9PROT</name>
<proteinExistence type="predicted"/>
<accession>A0A512DZZ5</accession>
<dbReference type="AlphaFoldDB" id="A0A512DZZ5"/>
<feature type="compositionally biased region" description="Low complexity" evidence="1">
    <location>
        <begin position="122"/>
        <end position="131"/>
    </location>
</feature>
<evidence type="ECO:0000313" key="3">
    <source>
        <dbReference type="Proteomes" id="UP000321523"/>
    </source>
</evidence>
<gene>
    <name evidence="2" type="ORF">SAE02_61700</name>
</gene>
<dbReference type="EMBL" id="BJYZ01000034">
    <property type="protein sequence ID" value="GEO42022.1"/>
    <property type="molecule type" value="Genomic_DNA"/>
</dbReference>
<keyword evidence="3" id="KW-1185">Reference proteome</keyword>
<dbReference type="Proteomes" id="UP000321523">
    <property type="component" value="Unassembled WGS sequence"/>
</dbReference>
<sequence>MSIFDFMIPKVVHAKAIEAKSMEAKGSEVSVAAYKAKLAAHGHSADHSIIGEAKGAVIPKMVEKMTVSTMVPKMTLSKLDAGIGIGKAATASEKHHVAAKATGTTGYSHQVGSKMVHRFSAKAATAETATKSGNESGGKTEQTTTEHSHQHTEKSSDNSISVEAGKTSDPVKAGSPANEKTTTTTDVDKTTTTTRTTK</sequence>
<feature type="compositionally biased region" description="Basic and acidic residues" evidence="1">
    <location>
        <begin position="144"/>
        <end position="156"/>
    </location>
</feature>
<reference evidence="2 3" key="1">
    <citation type="submission" date="2019-07" db="EMBL/GenBank/DDBJ databases">
        <title>Whole genome shotgun sequence of Skermanella aerolata NBRC 106429.</title>
        <authorList>
            <person name="Hosoyama A."/>
            <person name="Uohara A."/>
            <person name="Ohji S."/>
            <person name="Ichikawa N."/>
        </authorList>
    </citation>
    <scope>NUCLEOTIDE SEQUENCE [LARGE SCALE GENOMIC DNA]</scope>
    <source>
        <strain evidence="2 3">NBRC 106429</strain>
    </source>
</reference>